<evidence type="ECO:0000313" key="2">
    <source>
        <dbReference type="EMBL" id="WED67046.1"/>
    </source>
</evidence>
<dbReference type="RefSeq" id="WP_330928197.1">
    <property type="nucleotide sequence ID" value="NZ_CP119075.1"/>
</dbReference>
<dbReference type="Proteomes" id="UP001218638">
    <property type="component" value="Chromosome"/>
</dbReference>
<feature type="region of interest" description="Disordered" evidence="1">
    <location>
        <begin position="308"/>
        <end position="329"/>
    </location>
</feature>
<feature type="compositionally biased region" description="Acidic residues" evidence="1">
    <location>
        <begin position="79"/>
        <end position="90"/>
    </location>
</feature>
<accession>A0AAF0CS54</accession>
<organism evidence="2 3">
    <name type="scientific">Synoicihabitans lomoniglobus</name>
    <dbReference type="NCBI Taxonomy" id="2909285"/>
    <lineage>
        <taxon>Bacteria</taxon>
        <taxon>Pseudomonadati</taxon>
        <taxon>Verrucomicrobiota</taxon>
        <taxon>Opitutia</taxon>
        <taxon>Opitutales</taxon>
        <taxon>Opitutaceae</taxon>
        <taxon>Synoicihabitans</taxon>
    </lineage>
</organism>
<protein>
    <submittedName>
        <fullName evidence="2">Uncharacterized protein</fullName>
    </submittedName>
</protein>
<proteinExistence type="predicted"/>
<evidence type="ECO:0000313" key="3">
    <source>
        <dbReference type="Proteomes" id="UP001218638"/>
    </source>
</evidence>
<gene>
    <name evidence="2" type="ORF">PXH66_09305</name>
</gene>
<reference evidence="2" key="1">
    <citation type="submission" date="2023-03" db="EMBL/GenBank/DDBJ databases">
        <title>Lomoglobus Profundus gen. nov., sp. nov., a novel member of the phylum Verrucomicrobia, isolated from deep-marine sediment of South China Sea.</title>
        <authorList>
            <person name="Ahmad T."/>
            <person name="Ishaq S.E."/>
            <person name="Wang F."/>
        </authorList>
    </citation>
    <scope>NUCLEOTIDE SEQUENCE</scope>
    <source>
        <strain evidence="2">LMO-M01</strain>
    </source>
</reference>
<dbReference type="AlphaFoldDB" id="A0AAF0CS54"/>
<dbReference type="EMBL" id="CP119075">
    <property type="protein sequence ID" value="WED67046.1"/>
    <property type="molecule type" value="Genomic_DNA"/>
</dbReference>
<feature type="compositionally biased region" description="Basic and acidic residues" evidence="1">
    <location>
        <begin position="91"/>
        <end position="103"/>
    </location>
</feature>
<dbReference type="KEGG" id="slom:PXH66_09305"/>
<keyword evidence="3" id="KW-1185">Reference proteome</keyword>
<name>A0AAF0CS54_9BACT</name>
<evidence type="ECO:0000256" key="1">
    <source>
        <dbReference type="SAM" id="MobiDB-lite"/>
    </source>
</evidence>
<sequence>MPSSSSRLAAISILGLTTIVAAGFAVIQYRRAEALTAELAAARLTEQEQTTVNARPLPSDSAASRFTEEAAARPALSEDFGDDEMSDETSEGPRPRNGGRRDFGARMDELLKDPEMAAAFQTQRRAALDRRYAELFSKLNLPPAQLNQLKDLLAEKQNAPRDVIQAARAEGLGRENRDEIRELIEITQAEIDADIRDAIGTQAFETLTNFEQTQPQRATVSQLESRLSYSGDPLNSAQAEAMVGILANTASSGATASFGPGRGGNNSTPITDAAIAQAQAVLSSDQLQALQTLQSEQQAAAALNQAMRAQFRPDRTPPSSGATPGNGGG</sequence>
<feature type="region of interest" description="Disordered" evidence="1">
    <location>
        <begin position="46"/>
        <end position="103"/>
    </location>
</feature>